<comment type="caution">
    <text evidence="2">The sequence shown here is derived from an EMBL/GenBank/DDBJ whole genome shotgun (WGS) entry which is preliminary data.</text>
</comment>
<accession>A0A7J7LWS8</accession>
<evidence type="ECO:0000313" key="2">
    <source>
        <dbReference type="EMBL" id="KAF6147106.1"/>
    </source>
</evidence>
<evidence type="ECO:0000256" key="1">
    <source>
        <dbReference type="SAM" id="MobiDB-lite"/>
    </source>
</evidence>
<gene>
    <name evidence="2" type="ORF">GIB67_036825</name>
</gene>
<dbReference type="Proteomes" id="UP000541444">
    <property type="component" value="Unassembled WGS sequence"/>
</dbReference>
<dbReference type="InterPro" id="IPR011992">
    <property type="entry name" value="EF-hand-dom_pair"/>
</dbReference>
<protein>
    <recommendedName>
        <fullName evidence="4">EF-hand domain-containing protein</fullName>
    </recommendedName>
</protein>
<keyword evidence="3" id="KW-1185">Reference proteome</keyword>
<dbReference type="SUPFAM" id="SSF47473">
    <property type="entry name" value="EF-hand"/>
    <property type="match status" value="1"/>
</dbReference>
<proteinExistence type="predicted"/>
<feature type="compositionally biased region" description="Polar residues" evidence="1">
    <location>
        <begin position="1"/>
        <end position="16"/>
    </location>
</feature>
<evidence type="ECO:0000313" key="3">
    <source>
        <dbReference type="Proteomes" id="UP000541444"/>
    </source>
</evidence>
<dbReference type="AlphaFoldDB" id="A0A7J7LWS8"/>
<dbReference type="EMBL" id="JACGCM010001948">
    <property type="protein sequence ID" value="KAF6147106.1"/>
    <property type="molecule type" value="Genomic_DNA"/>
</dbReference>
<feature type="region of interest" description="Disordered" evidence="1">
    <location>
        <begin position="1"/>
        <end position="79"/>
    </location>
</feature>
<dbReference type="Gene3D" id="1.10.238.10">
    <property type="entry name" value="EF-hand"/>
    <property type="match status" value="2"/>
</dbReference>
<reference evidence="2 3" key="1">
    <citation type="journal article" date="2020" name="IScience">
        <title>Genome Sequencing of the Endangered Kingdonia uniflora (Circaeasteraceae, Ranunculales) Reveals Potential Mechanisms of Evolutionary Specialization.</title>
        <authorList>
            <person name="Sun Y."/>
            <person name="Deng T."/>
            <person name="Zhang A."/>
            <person name="Moore M.J."/>
            <person name="Landis J.B."/>
            <person name="Lin N."/>
            <person name="Zhang H."/>
            <person name="Zhang X."/>
            <person name="Huang J."/>
            <person name="Zhang X."/>
            <person name="Sun H."/>
            <person name="Wang H."/>
        </authorList>
    </citation>
    <scope>NUCLEOTIDE SEQUENCE [LARGE SCALE GENOMIC DNA]</scope>
    <source>
        <strain evidence="2">TB1705</strain>
        <tissue evidence="2">Leaf</tissue>
    </source>
</reference>
<evidence type="ECO:0008006" key="4">
    <source>
        <dbReference type="Google" id="ProtNLM"/>
    </source>
</evidence>
<name>A0A7J7LWS8_9MAGN</name>
<organism evidence="2 3">
    <name type="scientific">Kingdonia uniflora</name>
    <dbReference type="NCBI Taxonomy" id="39325"/>
    <lineage>
        <taxon>Eukaryota</taxon>
        <taxon>Viridiplantae</taxon>
        <taxon>Streptophyta</taxon>
        <taxon>Embryophyta</taxon>
        <taxon>Tracheophyta</taxon>
        <taxon>Spermatophyta</taxon>
        <taxon>Magnoliopsida</taxon>
        <taxon>Ranunculales</taxon>
        <taxon>Circaeasteraceae</taxon>
        <taxon>Kingdonia</taxon>
    </lineage>
</organism>
<sequence>MSRIETSIAQLASGLSTRDKGMFPSQTQPNPKDQTESLHRDQANTVITLRSGKTVDNKVRMPEDKSHESPNPSTEKVVEGGKPICEETPFVEEETGHVSLKHPWLQNAKKASNVPLGDIVRSRLKQFSAMNRFKKKPMRVITEHLSAEEVEVTREMFKIDGYRQDKKITYEELKTGLQKVGSQLAEPEMKMLMEANNGDTLVSHYLEEKLIWQERVFGLKLIDYNIGKPNSIYRVYAVSTVAEEVLDTPMKTIEAKRNTAKRSTPFK</sequence>
<feature type="compositionally biased region" description="Basic and acidic residues" evidence="1">
    <location>
        <begin position="53"/>
        <end position="68"/>
    </location>
</feature>
<feature type="compositionally biased region" description="Basic and acidic residues" evidence="1">
    <location>
        <begin position="33"/>
        <end position="42"/>
    </location>
</feature>